<evidence type="ECO:0000313" key="4">
    <source>
        <dbReference type="Proteomes" id="UP000198384"/>
    </source>
</evidence>
<dbReference type="Gene3D" id="3.40.50.2000">
    <property type="entry name" value="Glycogen Phosphorylase B"/>
    <property type="match status" value="2"/>
</dbReference>
<dbReference type="Pfam" id="PF00534">
    <property type="entry name" value="Glycos_transf_1"/>
    <property type="match status" value="1"/>
</dbReference>
<dbReference type="SUPFAM" id="SSF53756">
    <property type="entry name" value="UDP-Glycosyltransferase/glycogen phosphorylase"/>
    <property type="match status" value="1"/>
</dbReference>
<feature type="domain" description="Glycosyltransferase subfamily 4-like N-terminal" evidence="2">
    <location>
        <begin position="17"/>
        <end position="170"/>
    </location>
</feature>
<dbReference type="AlphaFoldDB" id="A0A238YYR4"/>
<proteinExistence type="predicted"/>
<dbReference type="PANTHER" id="PTHR12526:SF630">
    <property type="entry name" value="GLYCOSYLTRANSFERASE"/>
    <property type="match status" value="1"/>
</dbReference>
<organism evidence="3 4">
    <name type="scientific">Lutibacter agarilyticus</name>
    <dbReference type="NCBI Taxonomy" id="1109740"/>
    <lineage>
        <taxon>Bacteria</taxon>
        <taxon>Pseudomonadati</taxon>
        <taxon>Bacteroidota</taxon>
        <taxon>Flavobacteriia</taxon>
        <taxon>Flavobacteriales</taxon>
        <taxon>Flavobacteriaceae</taxon>
        <taxon>Lutibacter</taxon>
    </lineage>
</organism>
<sequence>MKTIAVICDYVLRPDRIGGMDRFYVEYDRRAKELGYEVHWYFSSYTPFNFFEGLTIFSAKGDAVESFFLEKNIKNKYEILVTHFTALCTSFYKHAKKMGVDKIIAVDHNPRPLEGFPLSKRVKNKIKGVMYSRYIDQFVGVSKYTKKHILKDYGFYLNDKTIVIYNGIDSSVYEKRTQPNKNKFIVTSHLRFSKGIQDLLQAVSILPDNLKNRIEIDIFGEGPYENELKEQCAKLNLTKLIHFKGSTSHLNQLFTNYSYMLQPTYMECFSLSILESLAANVPVVTTTVGGNLEVITHAKNGFIFETGNVIALSAILKRIILGTLKIATATNTLIEEQYNLDTMVENHLSYIK</sequence>
<dbReference type="PANTHER" id="PTHR12526">
    <property type="entry name" value="GLYCOSYLTRANSFERASE"/>
    <property type="match status" value="1"/>
</dbReference>
<protein>
    <submittedName>
        <fullName evidence="3">Glycosyltransferase involved in cell wall bisynthesis</fullName>
    </submittedName>
</protein>
<dbReference type="CDD" id="cd03801">
    <property type="entry name" value="GT4_PimA-like"/>
    <property type="match status" value="1"/>
</dbReference>
<evidence type="ECO:0000259" key="2">
    <source>
        <dbReference type="Pfam" id="PF13439"/>
    </source>
</evidence>
<evidence type="ECO:0000313" key="3">
    <source>
        <dbReference type="EMBL" id="SNR75848.1"/>
    </source>
</evidence>
<keyword evidence="3" id="KW-0808">Transferase</keyword>
<evidence type="ECO:0000259" key="1">
    <source>
        <dbReference type="Pfam" id="PF00534"/>
    </source>
</evidence>
<name>A0A238YYR4_9FLAO</name>
<keyword evidence="4" id="KW-1185">Reference proteome</keyword>
<feature type="domain" description="Glycosyl transferase family 1" evidence="1">
    <location>
        <begin position="177"/>
        <end position="321"/>
    </location>
</feature>
<accession>A0A238YYR4</accession>
<dbReference type="GO" id="GO:0016757">
    <property type="term" value="F:glycosyltransferase activity"/>
    <property type="evidence" value="ECO:0007669"/>
    <property type="project" value="InterPro"/>
</dbReference>
<gene>
    <name evidence="3" type="ORF">SAMN06265371_11187</name>
</gene>
<dbReference type="EMBL" id="FZNT01000011">
    <property type="protein sequence ID" value="SNR75848.1"/>
    <property type="molecule type" value="Genomic_DNA"/>
</dbReference>
<reference evidence="3 4" key="1">
    <citation type="submission" date="2017-06" db="EMBL/GenBank/DDBJ databases">
        <authorList>
            <person name="Kim H.J."/>
            <person name="Triplett B.A."/>
        </authorList>
    </citation>
    <scope>NUCLEOTIDE SEQUENCE [LARGE SCALE GENOMIC DNA]</scope>
    <source>
        <strain evidence="3 4">DSM 29150</strain>
    </source>
</reference>
<dbReference type="OrthoDB" id="9811239at2"/>
<dbReference type="RefSeq" id="WP_089382793.1">
    <property type="nucleotide sequence ID" value="NZ_FZNT01000011.1"/>
</dbReference>
<dbReference type="InterPro" id="IPR028098">
    <property type="entry name" value="Glyco_trans_4-like_N"/>
</dbReference>
<dbReference type="Proteomes" id="UP000198384">
    <property type="component" value="Unassembled WGS sequence"/>
</dbReference>
<dbReference type="InterPro" id="IPR001296">
    <property type="entry name" value="Glyco_trans_1"/>
</dbReference>
<dbReference type="Pfam" id="PF13439">
    <property type="entry name" value="Glyco_transf_4"/>
    <property type="match status" value="1"/>
</dbReference>